<evidence type="ECO:0000259" key="1">
    <source>
        <dbReference type="Pfam" id="PF13192"/>
    </source>
</evidence>
<evidence type="ECO:0000313" key="3">
    <source>
        <dbReference type="Proteomes" id="UP000324209"/>
    </source>
</evidence>
<dbReference type="RefSeq" id="WP_149487476.1">
    <property type="nucleotide sequence ID" value="NZ_CP036150.1"/>
</dbReference>
<dbReference type="EMBL" id="CP036150">
    <property type="protein sequence ID" value="QEN09401.1"/>
    <property type="molecule type" value="Genomic_DNA"/>
</dbReference>
<reference evidence="2 3" key="1">
    <citation type="submission" date="2019-02" db="EMBL/GenBank/DDBJ databases">
        <title>Complete Genome Sequence and Methylome Analysis of free living Spirochaetas.</title>
        <authorList>
            <person name="Fomenkov A."/>
            <person name="Dubinina G."/>
            <person name="Leshcheva N."/>
            <person name="Mikheeva N."/>
            <person name="Grabovich M."/>
            <person name="Vincze T."/>
            <person name="Roberts R.J."/>
        </authorList>
    </citation>
    <scope>NUCLEOTIDE SEQUENCE [LARGE SCALE GENOMIC DNA]</scope>
    <source>
        <strain evidence="2 3">K2</strain>
    </source>
</reference>
<dbReference type="AlphaFoldDB" id="A0A5C1QP09"/>
<dbReference type="Proteomes" id="UP000324209">
    <property type="component" value="Chromosome"/>
</dbReference>
<proteinExistence type="predicted"/>
<dbReference type="InterPro" id="IPR012336">
    <property type="entry name" value="Thioredoxin-like_fold"/>
</dbReference>
<gene>
    <name evidence="2" type="ORF">EXM22_15965</name>
</gene>
<protein>
    <recommendedName>
        <fullName evidence="1">Thioredoxin-like fold domain-containing protein</fullName>
    </recommendedName>
</protein>
<keyword evidence="3" id="KW-1185">Reference proteome</keyword>
<dbReference type="Pfam" id="PF13192">
    <property type="entry name" value="Thioredoxin_3"/>
    <property type="match status" value="1"/>
</dbReference>
<evidence type="ECO:0000313" key="2">
    <source>
        <dbReference type="EMBL" id="QEN09401.1"/>
    </source>
</evidence>
<dbReference type="KEGG" id="ock:EXM22_15965"/>
<dbReference type="OrthoDB" id="9800630at2"/>
<dbReference type="Gene3D" id="3.40.30.10">
    <property type="entry name" value="Glutaredoxin"/>
    <property type="match status" value="1"/>
</dbReference>
<sequence length="35" mass="3729">MAYQVMSLPALGLDGKVISIGKILTSPEIIDLLQT</sequence>
<feature type="domain" description="Thioredoxin-like fold" evidence="1">
    <location>
        <begin position="1"/>
        <end position="33"/>
    </location>
</feature>
<accession>A0A5C1QP09</accession>
<organism evidence="2 3">
    <name type="scientific">Oceanispirochaeta crateris</name>
    <dbReference type="NCBI Taxonomy" id="2518645"/>
    <lineage>
        <taxon>Bacteria</taxon>
        <taxon>Pseudomonadati</taxon>
        <taxon>Spirochaetota</taxon>
        <taxon>Spirochaetia</taxon>
        <taxon>Spirochaetales</taxon>
        <taxon>Spirochaetaceae</taxon>
        <taxon>Oceanispirochaeta</taxon>
    </lineage>
</organism>
<name>A0A5C1QP09_9SPIO</name>